<keyword evidence="8 10" id="KW-0131">Cell cycle</keyword>
<name>A0A251XIF0_CLAMM</name>
<dbReference type="GO" id="GO:0008360">
    <property type="term" value="P:regulation of cell shape"/>
    <property type="evidence" value="ECO:0007669"/>
    <property type="project" value="UniProtKB-KW"/>
</dbReference>
<keyword evidence="1 10" id="KW-0963">Cytoplasm</keyword>
<dbReference type="InterPro" id="IPR000713">
    <property type="entry name" value="Mur_ligase_N"/>
</dbReference>
<evidence type="ECO:0000256" key="1">
    <source>
        <dbReference type="ARBA" id="ARBA00022490"/>
    </source>
</evidence>
<dbReference type="InterPro" id="IPR013221">
    <property type="entry name" value="Mur_ligase_cen"/>
</dbReference>
<dbReference type="EMBL" id="MDHH01000002">
    <property type="protein sequence ID" value="OUE02606.1"/>
    <property type="molecule type" value="Genomic_DNA"/>
</dbReference>
<dbReference type="PANTHER" id="PTHR43024:SF1">
    <property type="entry name" value="UDP-N-ACETYLMURAMOYL-TRIPEPTIDE--D-ALANYL-D-ALANINE LIGASE"/>
    <property type="match status" value="1"/>
</dbReference>
<feature type="domain" description="Mur ligase C-terminal" evidence="14">
    <location>
        <begin position="536"/>
        <end position="661"/>
    </location>
</feature>
<dbReference type="UniPathway" id="UPA00219"/>
<feature type="region of interest" description="Disordered" evidence="12">
    <location>
        <begin position="126"/>
        <end position="204"/>
    </location>
</feature>
<accession>A0A251XIF0</accession>
<dbReference type="InterPro" id="IPR036565">
    <property type="entry name" value="Mur-like_cat_sf"/>
</dbReference>
<keyword evidence="9 10" id="KW-0961">Cell wall biogenesis/degradation</keyword>
<feature type="binding site" evidence="10">
    <location>
        <begin position="327"/>
        <end position="333"/>
    </location>
    <ligand>
        <name>ATP</name>
        <dbReference type="ChEBI" id="CHEBI:30616"/>
    </ligand>
</feature>
<evidence type="ECO:0000256" key="12">
    <source>
        <dbReference type="SAM" id="MobiDB-lite"/>
    </source>
</evidence>
<comment type="similarity">
    <text evidence="10">Belongs to the MurCDEF family. MurF subfamily.</text>
</comment>
<dbReference type="Gene3D" id="3.40.1190.10">
    <property type="entry name" value="Mur-like, catalytic domain"/>
    <property type="match status" value="1"/>
</dbReference>
<comment type="subcellular location">
    <subcellularLocation>
        <location evidence="10 11">Cytoplasm</location>
    </subcellularLocation>
</comment>
<feature type="compositionally biased region" description="Polar residues" evidence="12">
    <location>
        <begin position="170"/>
        <end position="185"/>
    </location>
</feature>
<evidence type="ECO:0000256" key="7">
    <source>
        <dbReference type="ARBA" id="ARBA00022984"/>
    </source>
</evidence>
<feature type="domain" description="Mur ligase C-terminal" evidence="14">
    <location>
        <begin position="50"/>
        <end position="130"/>
    </location>
</feature>
<keyword evidence="7 10" id="KW-0573">Peptidoglycan synthesis</keyword>
<evidence type="ECO:0000259" key="15">
    <source>
        <dbReference type="Pfam" id="PF08245"/>
    </source>
</evidence>
<dbReference type="SUPFAM" id="SSF63418">
    <property type="entry name" value="MurE/MurF N-terminal domain"/>
    <property type="match status" value="1"/>
</dbReference>
<keyword evidence="17" id="KW-1185">Reference proteome</keyword>
<evidence type="ECO:0000313" key="16">
    <source>
        <dbReference type="EMBL" id="OUE02606.1"/>
    </source>
</evidence>
<dbReference type="EC" id="6.3.2.10" evidence="10 11"/>
<dbReference type="AlphaFoldDB" id="A0A251XIF0"/>
<evidence type="ECO:0000256" key="8">
    <source>
        <dbReference type="ARBA" id="ARBA00023306"/>
    </source>
</evidence>
<dbReference type="GO" id="GO:0047480">
    <property type="term" value="F:UDP-N-acetylmuramoyl-tripeptide-D-alanyl-D-alanine ligase activity"/>
    <property type="evidence" value="ECO:0007669"/>
    <property type="project" value="UniProtKB-UniRule"/>
</dbReference>
<evidence type="ECO:0000256" key="11">
    <source>
        <dbReference type="RuleBase" id="RU004136"/>
    </source>
</evidence>
<comment type="function">
    <text evidence="10 11">Involved in cell wall formation. Catalyzes the final step in the synthesis of UDP-N-acetylmuramoyl-pentapeptide, the precursor of murein.</text>
</comment>
<comment type="catalytic activity">
    <reaction evidence="10 11">
        <text>D-alanyl-D-alanine + UDP-N-acetyl-alpha-D-muramoyl-L-alanyl-gamma-D-glutamyl-meso-2,6-diaminopimelate + ATP = UDP-N-acetyl-alpha-D-muramoyl-L-alanyl-gamma-D-glutamyl-meso-2,6-diaminopimeloyl-D-alanyl-D-alanine + ADP + phosphate + H(+)</text>
        <dbReference type="Rhea" id="RHEA:28374"/>
        <dbReference type="ChEBI" id="CHEBI:15378"/>
        <dbReference type="ChEBI" id="CHEBI:30616"/>
        <dbReference type="ChEBI" id="CHEBI:43474"/>
        <dbReference type="ChEBI" id="CHEBI:57822"/>
        <dbReference type="ChEBI" id="CHEBI:61386"/>
        <dbReference type="ChEBI" id="CHEBI:83905"/>
        <dbReference type="ChEBI" id="CHEBI:456216"/>
        <dbReference type="EC" id="6.3.2.10"/>
    </reaction>
</comment>
<dbReference type="SUPFAM" id="SSF53623">
    <property type="entry name" value="MurD-like peptide ligases, catalytic domain"/>
    <property type="match status" value="1"/>
</dbReference>
<keyword evidence="4 10" id="KW-0547">Nucleotide-binding</keyword>
<feature type="domain" description="Mur ligase central" evidence="15">
    <location>
        <begin position="325"/>
        <end position="510"/>
    </location>
</feature>
<dbReference type="GO" id="GO:0005737">
    <property type="term" value="C:cytoplasm"/>
    <property type="evidence" value="ECO:0007669"/>
    <property type="project" value="UniProtKB-SubCell"/>
</dbReference>
<organism evidence="16 17">
    <name type="scientific">Clavibacter michiganensis subsp. michiganensis</name>
    <dbReference type="NCBI Taxonomy" id="33013"/>
    <lineage>
        <taxon>Bacteria</taxon>
        <taxon>Bacillati</taxon>
        <taxon>Actinomycetota</taxon>
        <taxon>Actinomycetes</taxon>
        <taxon>Micrococcales</taxon>
        <taxon>Microbacteriaceae</taxon>
        <taxon>Clavibacter</taxon>
    </lineage>
</organism>
<dbReference type="InterPro" id="IPR004101">
    <property type="entry name" value="Mur_ligase_C"/>
</dbReference>
<evidence type="ECO:0000256" key="4">
    <source>
        <dbReference type="ARBA" id="ARBA00022741"/>
    </source>
</evidence>
<evidence type="ECO:0000259" key="13">
    <source>
        <dbReference type="Pfam" id="PF01225"/>
    </source>
</evidence>
<dbReference type="InterPro" id="IPR035911">
    <property type="entry name" value="MurE/MurF_N"/>
</dbReference>
<evidence type="ECO:0000256" key="5">
    <source>
        <dbReference type="ARBA" id="ARBA00022840"/>
    </source>
</evidence>
<keyword evidence="5 10" id="KW-0067">ATP-binding</keyword>
<feature type="domain" description="Mur ligase N-terminal catalytic" evidence="13">
    <location>
        <begin position="243"/>
        <end position="290"/>
    </location>
</feature>
<evidence type="ECO:0000256" key="3">
    <source>
        <dbReference type="ARBA" id="ARBA00022618"/>
    </source>
</evidence>
<dbReference type="Pfam" id="PF08245">
    <property type="entry name" value="Mur_ligase_M"/>
    <property type="match status" value="1"/>
</dbReference>
<evidence type="ECO:0000256" key="9">
    <source>
        <dbReference type="ARBA" id="ARBA00023316"/>
    </source>
</evidence>
<dbReference type="InterPro" id="IPR036615">
    <property type="entry name" value="Mur_ligase_C_dom_sf"/>
</dbReference>
<dbReference type="Pfam" id="PF02875">
    <property type="entry name" value="Mur_ligase_C"/>
    <property type="match status" value="2"/>
</dbReference>
<evidence type="ECO:0000259" key="14">
    <source>
        <dbReference type="Pfam" id="PF02875"/>
    </source>
</evidence>
<keyword evidence="6 10" id="KW-0133">Cell shape</keyword>
<dbReference type="InterPro" id="IPR051046">
    <property type="entry name" value="MurCDEF_CellWall_CoF430Synth"/>
</dbReference>
<feature type="compositionally biased region" description="Low complexity" evidence="12">
    <location>
        <begin position="133"/>
        <end position="153"/>
    </location>
</feature>
<dbReference type="GO" id="GO:0005524">
    <property type="term" value="F:ATP binding"/>
    <property type="evidence" value="ECO:0007669"/>
    <property type="project" value="UniProtKB-UniRule"/>
</dbReference>
<dbReference type="HAMAP" id="MF_02019">
    <property type="entry name" value="MurF"/>
    <property type="match status" value="1"/>
</dbReference>
<keyword evidence="3 10" id="KW-0132">Cell division</keyword>
<protein>
    <recommendedName>
        <fullName evidence="10 11">UDP-N-acetylmuramoyl-tripeptide--D-alanyl-D-alanine ligase</fullName>
        <ecNumber evidence="10 11">6.3.2.10</ecNumber>
    </recommendedName>
    <alternativeName>
        <fullName evidence="10">D-alanyl-D-alanine-adding enzyme</fullName>
    </alternativeName>
</protein>
<dbReference type="GO" id="GO:0008766">
    <property type="term" value="F:UDP-N-acetylmuramoylalanyl-D-glutamyl-2,6-diaminopimelate-D-alanyl-D-alanine ligase activity"/>
    <property type="evidence" value="ECO:0007669"/>
    <property type="project" value="RHEA"/>
</dbReference>
<dbReference type="GO" id="GO:0071555">
    <property type="term" value="P:cell wall organization"/>
    <property type="evidence" value="ECO:0007669"/>
    <property type="project" value="UniProtKB-KW"/>
</dbReference>
<proteinExistence type="inferred from homology"/>
<keyword evidence="2 10" id="KW-0436">Ligase</keyword>
<dbReference type="InterPro" id="IPR005863">
    <property type="entry name" value="UDP-N-AcMur_synth"/>
</dbReference>
<dbReference type="PANTHER" id="PTHR43024">
    <property type="entry name" value="UDP-N-ACETYLMURAMOYL-TRIPEPTIDE--D-ALANYL-D-ALANINE LIGASE"/>
    <property type="match status" value="1"/>
</dbReference>
<dbReference type="Pfam" id="PF01225">
    <property type="entry name" value="Mur_ligase"/>
    <property type="match status" value="1"/>
</dbReference>
<dbReference type="NCBIfam" id="TIGR01143">
    <property type="entry name" value="murF"/>
    <property type="match status" value="1"/>
</dbReference>
<dbReference type="GO" id="GO:0009252">
    <property type="term" value="P:peptidoglycan biosynthetic process"/>
    <property type="evidence" value="ECO:0007669"/>
    <property type="project" value="UniProtKB-UniRule"/>
</dbReference>
<dbReference type="SUPFAM" id="SSF53244">
    <property type="entry name" value="MurD-like peptide ligases, peptide-binding domain"/>
    <property type="match status" value="2"/>
</dbReference>
<comment type="pathway">
    <text evidence="10 11">Cell wall biogenesis; peptidoglycan biosynthesis.</text>
</comment>
<dbReference type="Proteomes" id="UP000195062">
    <property type="component" value="Unassembled WGS sequence"/>
</dbReference>
<dbReference type="Gene3D" id="3.40.1390.10">
    <property type="entry name" value="MurE/MurF, N-terminal domain"/>
    <property type="match status" value="1"/>
</dbReference>
<dbReference type="GO" id="GO:0051301">
    <property type="term" value="P:cell division"/>
    <property type="evidence" value="ECO:0007669"/>
    <property type="project" value="UniProtKB-KW"/>
</dbReference>
<dbReference type="Gene3D" id="3.90.190.20">
    <property type="entry name" value="Mur ligase, C-terminal domain"/>
    <property type="match status" value="2"/>
</dbReference>
<evidence type="ECO:0000256" key="2">
    <source>
        <dbReference type="ARBA" id="ARBA00022598"/>
    </source>
</evidence>
<evidence type="ECO:0000313" key="17">
    <source>
        <dbReference type="Proteomes" id="UP000195062"/>
    </source>
</evidence>
<gene>
    <name evidence="10 16" type="primary">murF</name>
    <name evidence="16" type="ORF">CMMCAS07_11350</name>
</gene>
<reference evidence="16 17" key="1">
    <citation type="submission" date="2016-08" db="EMBL/GenBank/DDBJ databases">
        <title>Genome sequence of Clavibacter michiganensis subsp. michiganensis strain CASJ007.</title>
        <authorList>
            <person name="Thapa S.P."/>
            <person name="Coaker G."/>
        </authorList>
    </citation>
    <scope>NUCLEOTIDE SEQUENCE [LARGE SCALE GENOMIC DNA]</scope>
    <source>
        <strain evidence="16">CASJ007</strain>
    </source>
</reference>
<evidence type="ECO:0000256" key="6">
    <source>
        <dbReference type="ARBA" id="ARBA00022960"/>
    </source>
</evidence>
<comment type="caution">
    <text evidence="16">The sequence shown here is derived from an EMBL/GenBank/DDBJ whole genome shotgun (WGS) entry which is preliminary data.</text>
</comment>
<evidence type="ECO:0000256" key="10">
    <source>
        <dbReference type="HAMAP-Rule" id="MF_02019"/>
    </source>
</evidence>
<sequence>MLVSRVPVPGWFMAANAGLAIVMLVESGYDLDAVAHVLDRDGGIQAYIPGRAERVSGETGPLFFVDYGHTPDAFEQTLQALRPFTPGKLVMVFGADGDRDTTKRAEMGAIAARLADVVVITDYHPRYEDRRPSGPASSRARWPRCPTARSTRCPTPPRRSARRCRWSARGTPSSSPDLGTRTTTRWPGARSRSPPVTTRARPSATQAGADMIALTLAEIAEAVDGRLLLRGDATAQTVVDGVVDTDSRLIARGGIFVAKPGEETDGHLFAPAAVEAGAALLLVERELDLPVPQVLVPGVVDALGRLAHEVVARVRALGDLRMVAVTGSNGKTTTKNLLHAILSTQGETVSPVASFNNEVGAPLTMLKVTRTTRFLVAEMGASGLGEITRLIRMAKPDVGIVLTVGLAHAGGFGGIERTLVTKTEMVKDLLPEDTAVLNADDPRVSSMSDKTEAPVLWFGRDARAAVRATDIVASAAGTTFTLHLPDGSERPVSFRVLGEHHVTNALAAAAGAWALGVGGDAIVSALQTVQRAERWRMEVLGGNGVTIINDAYNASPDSMAAALRTLAQIRGPEQRTVAVLGEMSELGEFSEEEHDRVGLLAVRLNIGQLVVVGRPARRLHLEAIAQGSWDGESIFAEDAAEAREILDRILRDGDLVLVKSSNSAGLRFLGDELGEKYAW</sequence>